<dbReference type="PANTHER" id="PTHR32089">
    <property type="entry name" value="METHYL-ACCEPTING CHEMOTAXIS PROTEIN MCPB"/>
    <property type="match status" value="1"/>
</dbReference>
<feature type="coiled-coil region" evidence="3">
    <location>
        <begin position="128"/>
        <end position="155"/>
    </location>
</feature>
<keyword evidence="6" id="KW-1185">Reference proteome</keyword>
<feature type="domain" description="Methyl-accepting transducer" evidence="4">
    <location>
        <begin position="115"/>
        <end position="278"/>
    </location>
</feature>
<dbReference type="AlphaFoldDB" id="A0A1S6J0D4"/>
<proteinExistence type="predicted"/>
<organism evidence="5 6">
    <name type="scientific">Desulforamulus ferrireducens</name>
    <dbReference type="NCBI Taxonomy" id="1833852"/>
    <lineage>
        <taxon>Bacteria</taxon>
        <taxon>Bacillati</taxon>
        <taxon>Bacillota</taxon>
        <taxon>Clostridia</taxon>
        <taxon>Eubacteriales</taxon>
        <taxon>Peptococcaceae</taxon>
        <taxon>Desulforamulus</taxon>
    </lineage>
</organism>
<dbReference type="Pfam" id="PF00015">
    <property type="entry name" value="MCPsignal"/>
    <property type="match status" value="1"/>
</dbReference>
<keyword evidence="3" id="KW-0175">Coiled coil</keyword>
<evidence type="ECO:0000313" key="5">
    <source>
        <dbReference type="EMBL" id="AQS60479.1"/>
    </source>
</evidence>
<dbReference type="EMBL" id="CP019698">
    <property type="protein sequence ID" value="AQS60479.1"/>
    <property type="molecule type" value="Genomic_DNA"/>
</dbReference>
<name>A0A1S6J0D4_9FIRM</name>
<dbReference type="STRING" id="1833852.B0537_02905"/>
<sequence length="278" mass="29879">MNVVGQQTDRLQNLVNLLPIIKELIPMDCMLGLTDREKFLDFILGEEMKVGQAKGSPIPKGSAVDKALTAGRTVTMVVPRDVYGFAFKATAVPIRDDDGTIMGVITLGISLKNQETLIEAAQTLAASSQQVSATVEELSASAEQLSREQENLSQMGQSILSEVNKTDNILQFIRGIAANTNLLGLNAAIEAARAGDHGKGFSVVAEEIRKMSNNSAKSVEEIKSILLGIKEYVQHMAEKIDHNSHITQQQAAATQQLAATIQELAAVAGKIEQVSEII</sequence>
<evidence type="ECO:0000256" key="1">
    <source>
        <dbReference type="ARBA" id="ARBA00023224"/>
    </source>
</evidence>
<dbReference type="SUPFAM" id="SSF103190">
    <property type="entry name" value="Sensory domain-like"/>
    <property type="match status" value="1"/>
</dbReference>
<evidence type="ECO:0000259" key="4">
    <source>
        <dbReference type="PROSITE" id="PS50111"/>
    </source>
</evidence>
<keyword evidence="1 2" id="KW-0807">Transducer</keyword>
<reference evidence="5 6" key="1">
    <citation type="journal article" date="2016" name="Int. J. Syst. Evol. Microbiol.">
        <title>Desulfotomaculum ferrireducens sp. nov., a moderately thermophilic sulfate-reducing and dissimilatory Fe(III)-reducing bacterium isolated from compost.</title>
        <authorList>
            <person name="Yang G."/>
            <person name="Guo J."/>
            <person name="Zhuang L."/>
            <person name="Yuan Y."/>
            <person name="Zhou S."/>
        </authorList>
    </citation>
    <scope>NUCLEOTIDE SEQUENCE [LARGE SCALE GENOMIC DNA]</scope>
    <source>
        <strain evidence="5 6">GSS09</strain>
    </source>
</reference>
<evidence type="ECO:0000256" key="2">
    <source>
        <dbReference type="PROSITE-ProRule" id="PRU00284"/>
    </source>
</evidence>
<dbReference type="PROSITE" id="PS50111">
    <property type="entry name" value="CHEMOTAXIS_TRANSDUC_2"/>
    <property type="match status" value="1"/>
</dbReference>
<dbReference type="PANTHER" id="PTHR32089:SF112">
    <property type="entry name" value="LYSOZYME-LIKE PROTEIN-RELATED"/>
    <property type="match status" value="1"/>
</dbReference>
<dbReference type="KEGG" id="dfg:B0537_02905"/>
<dbReference type="GO" id="GO:0007165">
    <property type="term" value="P:signal transduction"/>
    <property type="evidence" value="ECO:0007669"/>
    <property type="project" value="UniProtKB-KW"/>
</dbReference>
<gene>
    <name evidence="5" type="ORF">B0537_02905</name>
</gene>
<dbReference type="InterPro" id="IPR004089">
    <property type="entry name" value="MCPsignal_dom"/>
</dbReference>
<evidence type="ECO:0000256" key="3">
    <source>
        <dbReference type="SAM" id="Coils"/>
    </source>
</evidence>
<dbReference type="Proteomes" id="UP000189464">
    <property type="component" value="Chromosome"/>
</dbReference>
<dbReference type="SMART" id="SM00283">
    <property type="entry name" value="MA"/>
    <property type="match status" value="1"/>
</dbReference>
<dbReference type="GO" id="GO:0016020">
    <property type="term" value="C:membrane"/>
    <property type="evidence" value="ECO:0007669"/>
    <property type="project" value="InterPro"/>
</dbReference>
<dbReference type="SUPFAM" id="SSF58104">
    <property type="entry name" value="Methyl-accepting chemotaxis protein (MCP) signaling domain"/>
    <property type="match status" value="1"/>
</dbReference>
<dbReference type="Gene3D" id="1.10.287.950">
    <property type="entry name" value="Methyl-accepting chemotaxis protein"/>
    <property type="match status" value="1"/>
</dbReference>
<dbReference type="InterPro" id="IPR029151">
    <property type="entry name" value="Sensor-like_sf"/>
</dbReference>
<protein>
    <recommendedName>
        <fullName evidence="4">Methyl-accepting transducer domain-containing protein</fullName>
    </recommendedName>
</protein>
<accession>A0A1S6J0D4</accession>
<evidence type="ECO:0000313" key="6">
    <source>
        <dbReference type="Proteomes" id="UP000189464"/>
    </source>
</evidence>